<accession>X1B0R6</accession>
<sequence>MTVPTTATNLDPVTEDLNVSQGCICQVSVTWSPGSQWLNCFRVLYEGAQIIPSEGGGHIRGDGYPDTFPEHIILDKPHPTLNLEAWSDGNDYEHDVLISIIVLPIEPDMMKPIRDLIEILKRLIGL</sequence>
<organism evidence="1">
    <name type="scientific">marine sediment metagenome</name>
    <dbReference type="NCBI Taxonomy" id="412755"/>
    <lineage>
        <taxon>unclassified sequences</taxon>
        <taxon>metagenomes</taxon>
        <taxon>ecological metagenomes</taxon>
    </lineage>
</organism>
<dbReference type="AlphaFoldDB" id="X1B0R6"/>
<dbReference type="EMBL" id="BART01009262">
    <property type="protein sequence ID" value="GAG65586.1"/>
    <property type="molecule type" value="Genomic_DNA"/>
</dbReference>
<evidence type="ECO:0000313" key="1">
    <source>
        <dbReference type="EMBL" id="GAG65586.1"/>
    </source>
</evidence>
<proteinExistence type="predicted"/>
<protein>
    <submittedName>
        <fullName evidence="1">Uncharacterized protein</fullName>
    </submittedName>
</protein>
<gene>
    <name evidence="1" type="ORF">S01H4_20580</name>
</gene>
<reference evidence="1" key="1">
    <citation type="journal article" date="2014" name="Front. Microbiol.">
        <title>High frequency of phylogenetically diverse reductive dehalogenase-homologous genes in deep subseafloor sedimentary metagenomes.</title>
        <authorList>
            <person name="Kawai M."/>
            <person name="Futagami T."/>
            <person name="Toyoda A."/>
            <person name="Takaki Y."/>
            <person name="Nishi S."/>
            <person name="Hori S."/>
            <person name="Arai W."/>
            <person name="Tsubouchi T."/>
            <person name="Morono Y."/>
            <person name="Uchiyama I."/>
            <person name="Ito T."/>
            <person name="Fujiyama A."/>
            <person name="Inagaki F."/>
            <person name="Takami H."/>
        </authorList>
    </citation>
    <scope>NUCLEOTIDE SEQUENCE</scope>
    <source>
        <strain evidence="1">Expedition CK06-06</strain>
    </source>
</reference>
<name>X1B0R6_9ZZZZ</name>
<comment type="caution">
    <text evidence="1">The sequence shown here is derived from an EMBL/GenBank/DDBJ whole genome shotgun (WGS) entry which is preliminary data.</text>
</comment>